<organism evidence="1 2">
    <name type="scientific">Puccinia graminis f. sp. tritici</name>
    <dbReference type="NCBI Taxonomy" id="56615"/>
    <lineage>
        <taxon>Eukaryota</taxon>
        <taxon>Fungi</taxon>
        <taxon>Dikarya</taxon>
        <taxon>Basidiomycota</taxon>
        <taxon>Pucciniomycotina</taxon>
        <taxon>Pucciniomycetes</taxon>
        <taxon>Pucciniales</taxon>
        <taxon>Pucciniaceae</taxon>
        <taxon>Puccinia</taxon>
    </lineage>
</organism>
<name>A0A5B0PRK2_PUCGR</name>
<gene>
    <name evidence="1" type="ORF">PGT21_012585</name>
</gene>
<sequence>MHHLAPSLERGGSCGLKYMPVQPITSLCFRLSATATFLVLNATSPLLLRILFA</sequence>
<accession>A0A5B0PRK2</accession>
<keyword evidence="2" id="KW-1185">Reference proteome</keyword>
<evidence type="ECO:0000313" key="2">
    <source>
        <dbReference type="Proteomes" id="UP000324748"/>
    </source>
</evidence>
<comment type="caution">
    <text evidence="1">The sequence shown here is derived from an EMBL/GenBank/DDBJ whole genome shotgun (WGS) entry which is preliminary data.</text>
</comment>
<protein>
    <submittedName>
        <fullName evidence="1">Uncharacterized protein</fullName>
    </submittedName>
</protein>
<proteinExistence type="predicted"/>
<dbReference type="AlphaFoldDB" id="A0A5B0PRK2"/>
<dbReference type="Proteomes" id="UP000324748">
    <property type="component" value="Unassembled WGS sequence"/>
</dbReference>
<evidence type="ECO:0000313" key="1">
    <source>
        <dbReference type="EMBL" id="KAA1103282.1"/>
    </source>
</evidence>
<reference evidence="1 2" key="1">
    <citation type="submission" date="2019-05" db="EMBL/GenBank/DDBJ databases">
        <title>Emergence of the Ug99 lineage of the wheat stem rust pathogen through somatic hybridization.</title>
        <authorList>
            <person name="Li F."/>
            <person name="Upadhyaya N.M."/>
            <person name="Sperschneider J."/>
            <person name="Matny O."/>
            <person name="Nguyen-Phuc H."/>
            <person name="Mago R."/>
            <person name="Raley C."/>
            <person name="Miller M.E."/>
            <person name="Silverstein K.A.T."/>
            <person name="Henningsen E."/>
            <person name="Hirsch C.D."/>
            <person name="Visser B."/>
            <person name="Pretorius Z.A."/>
            <person name="Steffenson B.J."/>
            <person name="Schwessinger B."/>
            <person name="Dodds P.N."/>
            <person name="Figueroa M."/>
        </authorList>
    </citation>
    <scope>NUCLEOTIDE SEQUENCE [LARGE SCALE GENOMIC DNA]</scope>
    <source>
        <strain evidence="1">21-0</strain>
    </source>
</reference>
<dbReference type="EMBL" id="VSWC01000042">
    <property type="protein sequence ID" value="KAA1103282.1"/>
    <property type="molecule type" value="Genomic_DNA"/>
</dbReference>